<dbReference type="InterPro" id="IPR006593">
    <property type="entry name" value="Cyt_b561/ferric_Rdtase_TM"/>
</dbReference>
<feature type="compositionally biased region" description="Gly residues" evidence="7">
    <location>
        <begin position="204"/>
        <end position="235"/>
    </location>
</feature>
<comment type="caution">
    <text evidence="12">The sequence shown here is derived from an EMBL/GenBank/DDBJ whole genome shotgun (WGS) entry which is preliminary data.</text>
</comment>
<name>A0ABR1RU89_9PEZI</name>
<organism evidence="12 13">
    <name type="scientific">Apiospora marii</name>
    <dbReference type="NCBI Taxonomy" id="335849"/>
    <lineage>
        <taxon>Eukaryota</taxon>
        <taxon>Fungi</taxon>
        <taxon>Dikarya</taxon>
        <taxon>Ascomycota</taxon>
        <taxon>Pezizomycotina</taxon>
        <taxon>Sordariomycetes</taxon>
        <taxon>Xylariomycetidae</taxon>
        <taxon>Amphisphaeriales</taxon>
        <taxon>Apiosporaceae</taxon>
        <taxon>Apiospora</taxon>
    </lineage>
</organism>
<evidence type="ECO:0000256" key="6">
    <source>
        <dbReference type="ARBA" id="ARBA00023136"/>
    </source>
</evidence>
<dbReference type="Gene3D" id="1.20.120.1770">
    <property type="match status" value="1"/>
</dbReference>
<evidence type="ECO:0000256" key="1">
    <source>
        <dbReference type="ARBA" id="ARBA00004370"/>
    </source>
</evidence>
<evidence type="ECO:0000256" key="7">
    <source>
        <dbReference type="SAM" id="MobiDB-lite"/>
    </source>
</evidence>
<feature type="transmembrane region" description="Helical" evidence="8">
    <location>
        <begin position="323"/>
        <end position="347"/>
    </location>
</feature>
<feature type="chain" id="PRO_5046853053" description="DOMON domain-containing protein" evidence="9">
    <location>
        <begin position="23"/>
        <end position="441"/>
    </location>
</feature>
<evidence type="ECO:0000256" key="9">
    <source>
        <dbReference type="SAM" id="SignalP"/>
    </source>
</evidence>
<gene>
    <name evidence="12" type="ORF">PG991_007587</name>
</gene>
<dbReference type="CDD" id="cd09630">
    <property type="entry name" value="CDH_like_cytochrome"/>
    <property type="match status" value="1"/>
</dbReference>
<evidence type="ECO:0000256" key="2">
    <source>
        <dbReference type="ARBA" id="ARBA00022448"/>
    </source>
</evidence>
<feature type="region of interest" description="Disordered" evidence="7">
    <location>
        <begin position="418"/>
        <end position="441"/>
    </location>
</feature>
<feature type="domain" description="DOMON" evidence="10">
    <location>
        <begin position="36"/>
        <end position="161"/>
    </location>
</feature>
<sequence>MFSLRRSAVLSALASYAALTHAATQQTCPTTDVCFSVGVPQKSASSDSGNIYFQISGPTTYSWIALGTGSRMSGSNMFVMYQDGNGNVTISPRQGTNHQMPVLDTSSTAAQLTLLEGSGVVDGGKTMRANVACANCESWANGGSMQLSSTSTPWIAAWKAGDSLATTDKDASISQHDDVGSWSYDLTQATISSDANPFINAQQNGGGSGSGGSGGFGPNGGGSGAPGSSGPGVIPSGGGFSSAREEITRLQRAHGIIMALVFVIFYPVGSILMPLLGKWMFHAAFQFFNFILMWVGFGLGYVLSQKTFMYISSVQGFSETHTVFGTVIVCLMILQPIGGSLHHMYYVKHQSRGIVSHVHIWYGRALMILGVINGGLGIELVRNNGGGGTGLIVAYSVVAGVIALLYIVVKGFTSFRKRRGGGAGPRGPGGMEQRTKMSNAS</sequence>
<feature type="signal peptide" evidence="9">
    <location>
        <begin position="1"/>
        <end position="22"/>
    </location>
</feature>
<dbReference type="Gene3D" id="2.60.40.1210">
    <property type="entry name" value="Cellobiose dehydrogenase, cytochrome domain"/>
    <property type="match status" value="1"/>
</dbReference>
<keyword evidence="4" id="KW-0249">Electron transport</keyword>
<feature type="domain" description="Cytochrome b561" evidence="11">
    <location>
        <begin position="216"/>
        <end position="418"/>
    </location>
</feature>
<evidence type="ECO:0000256" key="8">
    <source>
        <dbReference type="SAM" id="Phobius"/>
    </source>
</evidence>
<protein>
    <recommendedName>
        <fullName evidence="14">DOMON domain-containing protein</fullName>
    </recommendedName>
</protein>
<comment type="subcellular location">
    <subcellularLocation>
        <location evidence="1">Membrane</location>
    </subcellularLocation>
</comment>
<feature type="region of interest" description="Disordered" evidence="7">
    <location>
        <begin position="197"/>
        <end position="235"/>
    </location>
</feature>
<dbReference type="PANTHER" id="PTHR47797:SF4">
    <property type="entry name" value="DOMON DOMAIN-CONTAINING PROTEIN"/>
    <property type="match status" value="1"/>
</dbReference>
<dbReference type="PANTHER" id="PTHR47797">
    <property type="entry name" value="DEHYDROGENASE, PUTATIVE (AFU_ORTHOLOGUE AFUA_8G05805)-RELATED"/>
    <property type="match status" value="1"/>
</dbReference>
<feature type="transmembrane region" description="Helical" evidence="8">
    <location>
        <begin position="256"/>
        <end position="276"/>
    </location>
</feature>
<dbReference type="PROSITE" id="PS50836">
    <property type="entry name" value="DOMON"/>
    <property type="match status" value="1"/>
</dbReference>
<accession>A0ABR1RU89</accession>
<keyword evidence="2" id="KW-0813">Transport</keyword>
<evidence type="ECO:0000313" key="12">
    <source>
        <dbReference type="EMBL" id="KAK8018397.1"/>
    </source>
</evidence>
<evidence type="ECO:0000256" key="4">
    <source>
        <dbReference type="ARBA" id="ARBA00022982"/>
    </source>
</evidence>
<evidence type="ECO:0000313" key="13">
    <source>
        <dbReference type="Proteomes" id="UP001396898"/>
    </source>
</evidence>
<dbReference type="CDD" id="cd08760">
    <property type="entry name" value="Cyt_b561_FRRS1_like"/>
    <property type="match status" value="1"/>
</dbReference>
<keyword evidence="9" id="KW-0732">Signal</keyword>
<keyword evidence="13" id="KW-1185">Reference proteome</keyword>
<dbReference type="InterPro" id="IPR015920">
    <property type="entry name" value="Cellobiose_DH-like_cyt"/>
</dbReference>
<evidence type="ECO:0008006" key="14">
    <source>
        <dbReference type="Google" id="ProtNLM"/>
    </source>
</evidence>
<dbReference type="PROSITE" id="PS50939">
    <property type="entry name" value="CYTOCHROME_B561"/>
    <property type="match status" value="1"/>
</dbReference>
<keyword evidence="3 8" id="KW-0812">Transmembrane</keyword>
<keyword evidence="6 8" id="KW-0472">Membrane</keyword>
<dbReference type="EMBL" id="JAQQWI010000010">
    <property type="protein sequence ID" value="KAK8018397.1"/>
    <property type="molecule type" value="Genomic_DNA"/>
</dbReference>
<evidence type="ECO:0000259" key="10">
    <source>
        <dbReference type="PROSITE" id="PS50836"/>
    </source>
</evidence>
<dbReference type="Pfam" id="PF16010">
    <property type="entry name" value="CDH-cyt"/>
    <property type="match status" value="1"/>
</dbReference>
<dbReference type="Proteomes" id="UP001396898">
    <property type="component" value="Unassembled WGS sequence"/>
</dbReference>
<dbReference type="SMART" id="SM00664">
    <property type="entry name" value="DoH"/>
    <property type="match status" value="1"/>
</dbReference>
<evidence type="ECO:0000256" key="5">
    <source>
        <dbReference type="ARBA" id="ARBA00022989"/>
    </source>
</evidence>
<reference evidence="12 13" key="1">
    <citation type="submission" date="2023-01" db="EMBL/GenBank/DDBJ databases">
        <title>Analysis of 21 Apiospora genomes using comparative genomics revels a genus with tremendous synthesis potential of carbohydrate active enzymes and secondary metabolites.</title>
        <authorList>
            <person name="Sorensen T."/>
        </authorList>
    </citation>
    <scope>NUCLEOTIDE SEQUENCE [LARGE SCALE GENOMIC DNA]</scope>
    <source>
        <strain evidence="12 13">CBS 20057</strain>
    </source>
</reference>
<evidence type="ECO:0000256" key="3">
    <source>
        <dbReference type="ARBA" id="ARBA00022692"/>
    </source>
</evidence>
<proteinExistence type="predicted"/>
<feature type="compositionally biased region" description="Gly residues" evidence="7">
    <location>
        <begin position="421"/>
        <end position="430"/>
    </location>
</feature>
<feature type="transmembrane region" description="Helical" evidence="8">
    <location>
        <begin position="390"/>
        <end position="409"/>
    </location>
</feature>
<evidence type="ECO:0000259" key="11">
    <source>
        <dbReference type="PROSITE" id="PS50939"/>
    </source>
</evidence>
<dbReference type="SUPFAM" id="SSF49344">
    <property type="entry name" value="CBD9-like"/>
    <property type="match status" value="1"/>
</dbReference>
<dbReference type="InterPro" id="IPR005018">
    <property type="entry name" value="DOMON_domain"/>
</dbReference>
<feature type="transmembrane region" description="Helical" evidence="8">
    <location>
        <begin position="359"/>
        <end position="378"/>
    </location>
</feature>
<feature type="transmembrane region" description="Helical" evidence="8">
    <location>
        <begin position="283"/>
        <end position="303"/>
    </location>
</feature>
<keyword evidence="5 8" id="KW-1133">Transmembrane helix</keyword>